<protein>
    <recommendedName>
        <fullName evidence="3">Secreted protein</fullName>
    </recommendedName>
</protein>
<evidence type="ECO:0000313" key="1">
    <source>
        <dbReference type="EMBL" id="KAL2837916.1"/>
    </source>
</evidence>
<gene>
    <name evidence="1" type="ORF">BJY01DRAFT_220425</name>
</gene>
<evidence type="ECO:0008006" key="3">
    <source>
        <dbReference type="Google" id="ProtNLM"/>
    </source>
</evidence>
<organism evidence="1 2">
    <name type="scientific">Aspergillus pseudoustus</name>
    <dbReference type="NCBI Taxonomy" id="1810923"/>
    <lineage>
        <taxon>Eukaryota</taxon>
        <taxon>Fungi</taxon>
        <taxon>Dikarya</taxon>
        <taxon>Ascomycota</taxon>
        <taxon>Pezizomycotina</taxon>
        <taxon>Eurotiomycetes</taxon>
        <taxon>Eurotiomycetidae</taxon>
        <taxon>Eurotiales</taxon>
        <taxon>Aspergillaceae</taxon>
        <taxon>Aspergillus</taxon>
        <taxon>Aspergillus subgen. Nidulantes</taxon>
    </lineage>
</organism>
<comment type="caution">
    <text evidence="1">The sequence shown here is derived from an EMBL/GenBank/DDBJ whole genome shotgun (WGS) entry which is preliminary data.</text>
</comment>
<name>A0ABR4JCZ7_9EURO</name>
<proteinExistence type="predicted"/>
<evidence type="ECO:0000313" key="2">
    <source>
        <dbReference type="Proteomes" id="UP001610446"/>
    </source>
</evidence>
<reference evidence="1 2" key="1">
    <citation type="submission" date="2024-07" db="EMBL/GenBank/DDBJ databases">
        <title>Section-level genome sequencing and comparative genomics of Aspergillus sections Usti and Cavernicolus.</title>
        <authorList>
            <consortium name="Lawrence Berkeley National Laboratory"/>
            <person name="Nybo J.L."/>
            <person name="Vesth T.C."/>
            <person name="Theobald S."/>
            <person name="Frisvad J.C."/>
            <person name="Larsen T.O."/>
            <person name="Kjaerboelling I."/>
            <person name="Rothschild-Mancinelli K."/>
            <person name="Lyhne E.K."/>
            <person name="Kogle M.E."/>
            <person name="Barry K."/>
            <person name="Clum A."/>
            <person name="Na H."/>
            <person name="Ledsgaard L."/>
            <person name="Lin J."/>
            <person name="Lipzen A."/>
            <person name="Kuo A."/>
            <person name="Riley R."/>
            <person name="Mondo S."/>
            <person name="Labutti K."/>
            <person name="Haridas S."/>
            <person name="Pangalinan J."/>
            <person name="Salamov A.A."/>
            <person name="Simmons B.A."/>
            <person name="Magnuson J.K."/>
            <person name="Chen J."/>
            <person name="Drula E."/>
            <person name="Henrissat B."/>
            <person name="Wiebenga A."/>
            <person name="Lubbers R.J."/>
            <person name="Gomes A.C."/>
            <person name="Makela M.R."/>
            <person name="Stajich J."/>
            <person name="Grigoriev I.V."/>
            <person name="Mortensen U.H."/>
            <person name="De Vries R.P."/>
            <person name="Baker S.E."/>
            <person name="Andersen M.R."/>
        </authorList>
    </citation>
    <scope>NUCLEOTIDE SEQUENCE [LARGE SCALE GENOMIC DNA]</scope>
    <source>
        <strain evidence="1 2">CBS 123904</strain>
    </source>
</reference>
<dbReference type="EMBL" id="JBFXLU010000153">
    <property type="protein sequence ID" value="KAL2837916.1"/>
    <property type="molecule type" value="Genomic_DNA"/>
</dbReference>
<keyword evidence="2" id="KW-1185">Reference proteome</keyword>
<accession>A0ABR4JCZ7</accession>
<sequence>MCFPGLRWCWLSCVLLFPFLLLSARILKYCIMNYYSSHFALQSYEKGREKTYIYRLLSVNDFYVILQRARSVGQVPNSRDACLIQM</sequence>
<dbReference type="Proteomes" id="UP001610446">
    <property type="component" value="Unassembled WGS sequence"/>
</dbReference>